<evidence type="ECO:0000313" key="4">
    <source>
        <dbReference type="Proteomes" id="UP000199494"/>
    </source>
</evidence>
<dbReference type="EMBL" id="FMZE01000010">
    <property type="protein sequence ID" value="SDD57073.1"/>
    <property type="molecule type" value="Genomic_DNA"/>
</dbReference>
<evidence type="ECO:0000256" key="1">
    <source>
        <dbReference type="ARBA" id="ARBA00023125"/>
    </source>
</evidence>
<name>A0A222VRC2_9PSEU</name>
<feature type="region of interest" description="Disordered" evidence="2">
    <location>
        <begin position="89"/>
        <end position="133"/>
    </location>
</feature>
<dbReference type="PROSITE" id="PS50937">
    <property type="entry name" value="HTH_MERR_2"/>
    <property type="match status" value="1"/>
</dbReference>
<dbReference type="PANTHER" id="PTHR30204:SF89">
    <property type="entry name" value="HTH MERR-TYPE DOMAIN-CONTAINING PROTEIN"/>
    <property type="match status" value="1"/>
</dbReference>
<keyword evidence="1" id="KW-0238">DNA-binding</keyword>
<organism evidence="3 4">
    <name type="scientific">Prauserella marina</name>
    <dbReference type="NCBI Taxonomy" id="530584"/>
    <lineage>
        <taxon>Bacteria</taxon>
        <taxon>Bacillati</taxon>
        <taxon>Actinomycetota</taxon>
        <taxon>Actinomycetes</taxon>
        <taxon>Pseudonocardiales</taxon>
        <taxon>Pseudonocardiaceae</taxon>
        <taxon>Prauserella</taxon>
    </lineage>
</organism>
<dbReference type="Pfam" id="PF13411">
    <property type="entry name" value="MerR_1"/>
    <property type="match status" value="1"/>
</dbReference>
<dbReference type="GO" id="GO:0003700">
    <property type="term" value="F:DNA-binding transcription factor activity"/>
    <property type="evidence" value="ECO:0007669"/>
    <property type="project" value="InterPro"/>
</dbReference>
<keyword evidence="4" id="KW-1185">Reference proteome</keyword>
<evidence type="ECO:0000313" key="3">
    <source>
        <dbReference type="EMBL" id="SDD57073.1"/>
    </source>
</evidence>
<dbReference type="PANTHER" id="PTHR30204">
    <property type="entry name" value="REDOX-CYCLING DRUG-SENSING TRANSCRIPTIONAL ACTIVATOR SOXR"/>
    <property type="match status" value="1"/>
</dbReference>
<sequence length="264" mass="28482">MTAAGRPQRDGLSIGAVLAQLRKDFPDVTISKIRFLESEGLVQPGRTPSGYRQFTAPDVERLRFVLAAQRDHYLPLKVIKEQLDAADRGAEPSAAVPKPPRKLVPLDGTGGDERHSGHGGSGGQGKAGHGLPSPADFALEREIRLTREDLLAEAGIDEGLLAELHQYGLVRPGAAGFYDVDAVQIARTVKTMTEFGIEPRHLRAFRASADREVGLLEQIVAPVYRHRDSDARARADELVRELAALSVTLHTLLVKAGIRGVTGG</sequence>
<dbReference type="KEGG" id="pmad:BAY61_17260"/>
<dbReference type="InterPro" id="IPR009061">
    <property type="entry name" value="DNA-bd_dom_put_sf"/>
</dbReference>
<dbReference type="STRING" id="530584.SAMN05421630_1107"/>
<dbReference type="AlphaFoldDB" id="A0A222VRC2"/>
<reference evidence="3 4" key="1">
    <citation type="submission" date="2016-10" db="EMBL/GenBank/DDBJ databases">
        <authorList>
            <person name="de Groot N.N."/>
        </authorList>
    </citation>
    <scope>NUCLEOTIDE SEQUENCE [LARGE SCALE GENOMIC DNA]</scope>
    <source>
        <strain evidence="3 4">CGMCC 4.5506</strain>
    </source>
</reference>
<gene>
    <name evidence="3" type="ORF">SAMN05421630_1107</name>
</gene>
<protein>
    <submittedName>
        <fullName evidence="3">MerR family regulatory protein</fullName>
    </submittedName>
</protein>
<dbReference type="SMART" id="SM00422">
    <property type="entry name" value="HTH_MERR"/>
    <property type="match status" value="1"/>
</dbReference>
<dbReference type="RefSeq" id="WP_170140264.1">
    <property type="nucleotide sequence ID" value="NZ_CP016353.1"/>
</dbReference>
<dbReference type="Proteomes" id="UP000199494">
    <property type="component" value="Unassembled WGS sequence"/>
</dbReference>
<dbReference type="InterPro" id="IPR047057">
    <property type="entry name" value="MerR_fam"/>
</dbReference>
<feature type="compositionally biased region" description="Gly residues" evidence="2">
    <location>
        <begin position="118"/>
        <end position="128"/>
    </location>
</feature>
<evidence type="ECO:0000256" key="2">
    <source>
        <dbReference type="SAM" id="MobiDB-lite"/>
    </source>
</evidence>
<accession>A0A222VRC2</accession>
<dbReference type="GO" id="GO:0003677">
    <property type="term" value="F:DNA binding"/>
    <property type="evidence" value="ECO:0007669"/>
    <property type="project" value="UniProtKB-KW"/>
</dbReference>
<dbReference type="Gene3D" id="1.10.1660.10">
    <property type="match status" value="1"/>
</dbReference>
<dbReference type="CDD" id="cd00592">
    <property type="entry name" value="HTH_MerR-like"/>
    <property type="match status" value="1"/>
</dbReference>
<dbReference type="InterPro" id="IPR000551">
    <property type="entry name" value="MerR-type_HTH_dom"/>
</dbReference>
<dbReference type="SUPFAM" id="SSF46955">
    <property type="entry name" value="Putative DNA-binding domain"/>
    <property type="match status" value="1"/>
</dbReference>
<proteinExistence type="predicted"/>